<evidence type="ECO:0000313" key="13">
    <source>
        <dbReference type="Proteomes" id="UP000232149"/>
    </source>
</evidence>
<feature type="active site" evidence="6">
    <location>
        <position position="332"/>
    </location>
</feature>
<keyword evidence="5 9" id="KW-0472">Membrane</keyword>
<feature type="binding site" evidence="8">
    <location>
        <position position="505"/>
    </location>
    <ligand>
        <name>Mn(2+)</name>
        <dbReference type="ChEBI" id="CHEBI:29035"/>
    </ligand>
</feature>
<dbReference type="EMBL" id="NPDV01000031">
    <property type="protein sequence ID" value="PJZ51253.1"/>
    <property type="molecule type" value="Genomic_DNA"/>
</dbReference>
<comment type="caution">
    <text evidence="11">The sequence shown here is derived from an EMBL/GenBank/DDBJ whole genome shotgun (WGS) entry which is preliminary data.</text>
</comment>
<feature type="binding site" evidence="8">
    <location>
        <position position="288"/>
    </location>
    <ligand>
        <name>Mn(2+)</name>
        <dbReference type="ChEBI" id="CHEBI:29035"/>
    </ligand>
</feature>
<keyword evidence="3 9" id="KW-0812">Transmembrane</keyword>
<evidence type="ECO:0000256" key="7">
    <source>
        <dbReference type="PIRSR" id="PIRSR005091-2"/>
    </source>
</evidence>
<accession>A0A2M9YI86</accession>
<dbReference type="InterPro" id="IPR017850">
    <property type="entry name" value="Alkaline_phosphatase_core_sf"/>
</dbReference>
<dbReference type="InterPro" id="IPR012160">
    <property type="entry name" value="LtaS-like"/>
</dbReference>
<feature type="transmembrane region" description="Helical" evidence="9">
    <location>
        <begin position="141"/>
        <end position="162"/>
    </location>
</feature>
<feature type="binding site" evidence="8">
    <location>
        <position position="332"/>
    </location>
    <ligand>
        <name>Mn(2+)</name>
        <dbReference type="ChEBI" id="CHEBI:29035"/>
    </ligand>
</feature>
<proteinExistence type="predicted"/>
<dbReference type="Gene3D" id="3.30.1120.80">
    <property type="match status" value="1"/>
</dbReference>
<sequence>MFQRIPTHLKLIFSYAVYFAVILLLYKVAFLSVYWYRLHGVPLDEIAVAFLLGFRFDVAVIGMTLGVFAFLSVLPYLNRFKVYRFFWGYTPILLGIWMIAHLIADIIYFENANKHIGYEGFVFIGKDLGVILKSALEQNTATFIIGIGFLLIFLPVSTWLFLKYNPYEYKRESWKTYGAHIGIVLVLTVIAVRGGIQESPIRATNAIVSGNNFVNNIALNGVFTSIMDLKSQSIPKFLKLETDEAVAIVRKEIEYPGAEFVSDKYPILRVQKETNPGTPPNIVLIMLENWTGKFIRPISDGLVEGKEVAPHFNQLLKKGRFYNRFIASGGRTTNGMMSILTGIPDRPGLTVVRTHQVLGNFSGIGSIFKRMGYDTFFVTGGDLSFDNKSTLMPHWGFDTVMGEKEISKLGRFKLGAWGYDDADVLQLLHERISSSKKPVLGLALTLTTHYPYRTPSEKFRIFGPETRDYDFLNVYNYADWAVHNFITQAEKSGYFKNTIFVFVADHTHHRYLDYYEDRNVPFLIYAPGRIAPALDETIASQLDVIPTILGLVGKKAVFSAMGRNLLAPGRTETAYFAYGNLFGWIENEHFYLRFFDGIEDLSYNIIPPREKNNFCEKDPSVCEEMSRKAKAYLNLSYDLLNRNVVFPSDAELIQLGNKP</sequence>
<dbReference type="GO" id="GO:0005886">
    <property type="term" value="C:plasma membrane"/>
    <property type="evidence" value="ECO:0007669"/>
    <property type="project" value="UniProtKB-SubCell"/>
</dbReference>
<keyword evidence="4 9" id="KW-1133">Transmembrane helix</keyword>
<keyword evidence="2" id="KW-1003">Cell membrane</keyword>
<dbReference type="SUPFAM" id="SSF53649">
    <property type="entry name" value="Alkaline phosphatase-like"/>
    <property type="match status" value="1"/>
</dbReference>
<keyword evidence="13" id="KW-1185">Reference proteome</keyword>
<dbReference type="Proteomes" id="UP000232149">
    <property type="component" value="Unassembled WGS sequence"/>
</dbReference>
<feature type="binding site" evidence="8">
    <location>
        <position position="506"/>
    </location>
    <ligand>
        <name>Mn(2+)</name>
        <dbReference type="ChEBI" id="CHEBI:29035"/>
    </ligand>
</feature>
<evidence type="ECO:0000259" key="10">
    <source>
        <dbReference type="Pfam" id="PF00884"/>
    </source>
</evidence>
<feature type="transmembrane region" description="Helical" evidence="9">
    <location>
        <begin position="86"/>
        <end position="109"/>
    </location>
</feature>
<dbReference type="Pfam" id="PF00884">
    <property type="entry name" value="Sulfatase"/>
    <property type="match status" value="1"/>
</dbReference>
<evidence type="ECO:0000256" key="2">
    <source>
        <dbReference type="ARBA" id="ARBA00022475"/>
    </source>
</evidence>
<evidence type="ECO:0000256" key="8">
    <source>
        <dbReference type="PIRSR" id="PIRSR005091-3"/>
    </source>
</evidence>
<dbReference type="AlphaFoldDB" id="A0A2M9YI86"/>
<evidence type="ECO:0000313" key="12">
    <source>
        <dbReference type="EMBL" id="PJZ59865.1"/>
    </source>
</evidence>
<name>A0A2M9YI86_9LEPT</name>
<dbReference type="PANTHER" id="PTHR47371">
    <property type="entry name" value="LIPOTEICHOIC ACID SYNTHASE"/>
    <property type="match status" value="1"/>
</dbReference>
<comment type="subcellular location">
    <subcellularLocation>
        <location evidence="1">Cell membrane</location>
        <topology evidence="1">Multi-pass membrane protein</topology>
    </subcellularLocation>
</comment>
<evidence type="ECO:0000256" key="1">
    <source>
        <dbReference type="ARBA" id="ARBA00004651"/>
    </source>
</evidence>
<dbReference type="CDD" id="cd16015">
    <property type="entry name" value="LTA_synthase"/>
    <property type="match status" value="1"/>
</dbReference>
<dbReference type="GO" id="GO:0046872">
    <property type="term" value="F:metal ion binding"/>
    <property type="evidence" value="ECO:0007669"/>
    <property type="project" value="UniProtKB-KW"/>
</dbReference>
<dbReference type="RefSeq" id="WP_100787736.1">
    <property type="nucleotide sequence ID" value="NZ_NPDU01000092.1"/>
</dbReference>
<dbReference type="OrthoDB" id="5901192at2"/>
<evidence type="ECO:0000313" key="14">
    <source>
        <dbReference type="Proteomes" id="UP000232188"/>
    </source>
</evidence>
<feature type="binding site" evidence="7">
    <location>
        <position position="449"/>
    </location>
    <ligand>
        <name>substrate</name>
    </ligand>
</feature>
<evidence type="ECO:0000256" key="6">
    <source>
        <dbReference type="PIRSR" id="PIRSR005091-1"/>
    </source>
</evidence>
<evidence type="ECO:0000256" key="3">
    <source>
        <dbReference type="ARBA" id="ARBA00022692"/>
    </source>
</evidence>
<feature type="transmembrane region" description="Helical" evidence="9">
    <location>
        <begin position="12"/>
        <end position="36"/>
    </location>
</feature>
<evidence type="ECO:0000256" key="5">
    <source>
        <dbReference type="ARBA" id="ARBA00023136"/>
    </source>
</evidence>
<evidence type="ECO:0000256" key="9">
    <source>
        <dbReference type="SAM" id="Phobius"/>
    </source>
</evidence>
<evidence type="ECO:0000313" key="11">
    <source>
        <dbReference type="EMBL" id="PJZ51253.1"/>
    </source>
</evidence>
<dbReference type="PANTHER" id="PTHR47371:SF3">
    <property type="entry name" value="PHOSPHOGLYCEROL TRANSFERASE I"/>
    <property type="match status" value="1"/>
</dbReference>
<reference evidence="13 14" key="1">
    <citation type="submission" date="2017-07" db="EMBL/GenBank/DDBJ databases">
        <title>Leptospira spp. isolated from tropical soils.</title>
        <authorList>
            <person name="Thibeaux R."/>
            <person name="Iraola G."/>
            <person name="Ferres I."/>
            <person name="Bierque E."/>
            <person name="Girault D."/>
            <person name="Soupe-Gilbert M.-E."/>
            <person name="Picardeau M."/>
            <person name="Goarant C."/>
        </authorList>
    </citation>
    <scope>NUCLEOTIDE SEQUENCE [LARGE SCALE GENOMIC DNA]</scope>
    <source>
        <strain evidence="11 14">FH2-B-C1</strain>
        <strain evidence="12 13">FH2-B-D1</strain>
    </source>
</reference>
<keyword evidence="7" id="KW-0464">Manganese</keyword>
<dbReference type="InterPro" id="IPR050448">
    <property type="entry name" value="OpgB/LTA_synthase_biosynth"/>
</dbReference>
<dbReference type="EMBL" id="NPDU01000092">
    <property type="protein sequence ID" value="PJZ59865.1"/>
    <property type="molecule type" value="Genomic_DNA"/>
</dbReference>
<feature type="transmembrane region" description="Helical" evidence="9">
    <location>
        <begin position="48"/>
        <end position="74"/>
    </location>
</feature>
<organism evidence="11 14">
    <name type="scientific">Leptospira adleri</name>
    <dbReference type="NCBI Taxonomy" id="2023186"/>
    <lineage>
        <taxon>Bacteria</taxon>
        <taxon>Pseudomonadati</taxon>
        <taxon>Spirochaetota</taxon>
        <taxon>Spirochaetia</taxon>
        <taxon>Leptospirales</taxon>
        <taxon>Leptospiraceae</taxon>
        <taxon>Leptospira</taxon>
    </lineage>
</organism>
<dbReference type="InterPro" id="IPR000917">
    <property type="entry name" value="Sulfatase_N"/>
</dbReference>
<feature type="domain" description="Sulfatase N-terminal" evidence="10">
    <location>
        <begin position="280"/>
        <end position="553"/>
    </location>
</feature>
<gene>
    <name evidence="12" type="ORF">CH376_21465</name>
    <name evidence="11" type="ORF">CH380_21040</name>
</gene>
<dbReference type="Gene3D" id="3.40.720.10">
    <property type="entry name" value="Alkaline Phosphatase, subunit A"/>
    <property type="match status" value="1"/>
</dbReference>
<dbReference type="PIRSF" id="PIRSF005091">
    <property type="entry name" value="Mmb_sulf_HI1246"/>
    <property type="match status" value="1"/>
</dbReference>
<dbReference type="Proteomes" id="UP000232188">
    <property type="component" value="Unassembled WGS sequence"/>
</dbReference>
<keyword evidence="7" id="KW-0479">Metal-binding</keyword>
<feature type="transmembrane region" description="Helical" evidence="9">
    <location>
        <begin position="174"/>
        <end position="196"/>
    </location>
</feature>
<protein>
    <submittedName>
        <fullName evidence="11">Alkaline phosphatase</fullName>
    </submittedName>
</protein>
<evidence type="ECO:0000256" key="4">
    <source>
        <dbReference type="ARBA" id="ARBA00022989"/>
    </source>
</evidence>